<reference evidence="1" key="2">
    <citation type="journal article" date="2020" name="Nat. Commun.">
        <title>Large-scale genome sequencing of mycorrhizal fungi provides insights into the early evolution of symbiotic traits.</title>
        <authorList>
            <person name="Miyauchi S."/>
            <person name="Kiss E."/>
            <person name="Kuo A."/>
            <person name="Drula E."/>
            <person name="Kohler A."/>
            <person name="Sanchez-Garcia M."/>
            <person name="Morin E."/>
            <person name="Andreopoulos B."/>
            <person name="Barry K.W."/>
            <person name="Bonito G."/>
            <person name="Buee M."/>
            <person name="Carver A."/>
            <person name="Chen C."/>
            <person name="Cichocki N."/>
            <person name="Clum A."/>
            <person name="Culley D."/>
            <person name="Crous P.W."/>
            <person name="Fauchery L."/>
            <person name="Girlanda M."/>
            <person name="Hayes R.D."/>
            <person name="Keri Z."/>
            <person name="LaButti K."/>
            <person name="Lipzen A."/>
            <person name="Lombard V."/>
            <person name="Magnuson J."/>
            <person name="Maillard F."/>
            <person name="Murat C."/>
            <person name="Nolan M."/>
            <person name="Ohm R.A."/>
            <person name="Pangilinan J."/>
            <person name="Pereira M.F."/>
            <person name="Perotto S."/>
            <person name="Peter M."/>
            <person name="Pfister S."/>
            <person name="Riley R."/>
            <person name="Sitrit Y."/>
            <person name="Stielow J.B."/>
            <person name="Szollosi G."/>
            <person name="Zifcakova L."/>
            <person name="Stursova M."/>
            <person name="Spatafora J.W."/>
            <person name="Tedersoo L."/>
            <person name="Vaario L.M."/>
            <person name="Yamada A."/>
            <person name="Yan M."/>
            <person name="Wang P."/>
            <person name="Xu J."/>
            <person name="Bruns T."/>
            <person name="Baldrian P."/>
            <person name="Vilgalys R."/>
            <person name="Dunand C."/>
            <person name="Henrissat B."/>
            <person name="Grigoriev I.V."/>
            <person name="Hibbett D."/>
            <person name="Nagy L.G."/>
            <person name="Martin F.M."/>
        </authorList>
    </citation>
    <scope>NUCLEOTIDE SEQUENCE</scope>
    <source>
        <strain evidence="1">BED1</strain>
    </source>
</reference>
<evidence type="ECO:0000313" key="1">
    <source>
        <dbReference type="EMBL" id="KAF8434171.1"/>
    </source>
</evidence>
<name>A0AAD4BMG0_BOLED</name>
<proteinExistence type="predicted"/>
<evidence type="ECO:0000313" key="2">
    <source>
        <dbReference type="Proteomes" id="UP001194468"/>
    </source>
</evidence>
<dbReference type="AlphaFoldDB" id="A0AAD4BMG0"/>
<accession>A0AAD4BMG0</accession>
<reference evidence="1" key="1">
    <citation type="submission" date="2019-10" db="EMBL/GenBank/DDBJ databases">
        <authorList>
            <consortium name="DOE Joint Genome Institute"/>
            <person name="Kuo A."/>
            <person name="Miyauchi S."/>
            <person name="Kiss E."/>
            <person name="Drula E."/>
            <person name="Kohler A."/>
            <person name="Sanchez-Garcia M."/>
            <person name="Andreopoulos B."/>
            <person name="Barry K.W."/>
            <person name="Bonito G."/>
            <person name="Buee M."/>
            <person name="Carver A."/>
            <person name="Chen C."/>
            <person name="Cichocki N."/>
            <person name="Clum A."/>
            <person name="Culley D."/>
            <person name="Crous P.W."/>
            <person name="Fauchery L."/>
            <person name="Girlanda M."/>
            <person name="Hayes R."/>
            <person name="Keri Z."/>
            <person name="LaButti K."/>
            <person name="Lipzen A."/>
            <person name="Lombard V."/>
            <person name="Magnuson J."/>
            <person name="Maillard F."/>
            <person name="Morin E."/>
            <person name="Murat C."/>
            <person name="Nolan M."/>
            <person name="Ohm R."/>
            <person name="Pangilinan J."/>
            <person name="Pereira M."/>
            <person name="Perotto S."/>
            <person name="Peter M."/>
            <person name="Riley R."/>
            <person name="Sitrit Y."/>
            <person name="Stielow B."/>
            <person name="Szollosi G."/>
            <person name="Zifcakova L."/>
            <person name="Stursova M."/>
            <person name="Spatafora J.W."/>
            <person name="Tedersoo L."/>
            <person name="Vaario L.-M."/>
            <person name="Yamada A."/>
            <person name="Yan M."/>
            <person name="Wang P."/>
            <person name="Xu J."/>
            <person name="Bruns T."/>
            <person name="Baldrian P."/>
            <person name="Vilgalys R."/>
            <person name="Henrissat B."/>
            <person name="Grigoriev I.V."/>
            <person name="Hibbett D."/>
            <person name="Nagy L.G."/>
            <person name="Martin F.M."/>
        </authorList>
    </citation>
    <scope>NUCLEOTIDE SEQUENCE</scope>
    <source>
        <strain evidence="1">BED1</strain>
    </source>
</reference>
<keyword evidence="2" id="KW-1185">Reference proteome</keyword>
<gene>
    <name evidence="1" type="ORF">L210DRAFT_3506799</name>
</gene>
<dbReference type="EMBL" id="WHUW01000030">
    <property type="protein sequence ID" value="KAF8434171.1"/>
    <property type="molecule type" value="Genomic_DNA"/>
</dbReference>
<comment type="caution">
    <text evidence="1">The sequence shown here is derived from an EMBL/GenBank/DDBJ whole genome shotgun (WGS) entry which is preliminary data.</text>
</comment>
<dbReference type="Proteomes" id="UP001194468">
    <property type="component" value="Unassembled WGS sequence"/>
</dbReference>
<sequence length="163" mass="17867">MAPGMSFHVINPWLDVTELCFLWDGFFNGTADSSHHYELRLSNGARDAHLFSEANIARAWVSTNLFPPNAPFRTASSSAPSMAINMTGTREIQSPNPLSLTSPYNRAPLGHLRRRGIEPTLGPINIFDLKGHDQDSRSTPADRSVATNAWVSTPQFSGPSFIA</sequence>
<organism evidence="1 2">
    <name type="scientific">Boletus edulis BED1</name>
    <dbReference type="NCBI Taxonomy" id="1328754"/>
    <lineage>
        <taxon>Eukaryota</taxon>
        <taxon>Fungi</taxon>
        <taxon>Dikarya</taxon>
        <taxon>Basidiomycota</taxon>
        <taxon>Agaricomycotina</taxon>
        <taxon>Agaricomycetes</taxon>
        <taxon>Agaricomycetidae</taxon>
        <taxon>Boletales</taxon>
        <taxon>Boletineae</taxon>
        <taxon>Boletaceae</taxon>
        <taxon>Boletoideae</taxon>
        <taxon>Boletus</taxon>
    </lineage>
</organism>
<protein>
    <submittedName>
        <fullName evidence="1">Uncharacterized protein</fullName>
    </submittedName>
</protein>